<dbReference type="CDD" id="cd13959">
    <property type="entry name" value="PT_UbiA_COQ2"/>
    <property type="match status" value="1"/>
</dbReference>
<keyword evidence="7 12" id="KW-0831">Ubiquinone biosynthesis</keyword>
<feature type="transmembrane region" description="Helical" evidence="12">
    <location>
        <begin position="42"/>
        <end position="64"/>
    </location>
</feature>
<comment type="similarity">
    <text evidence="3 12">Belongs to the UbiA prenyltransferase family.</text>
</comment>
<evidence type="ECO:0000313" key="16">
    <source>
        <dbReference type="Proteomes" id="UP000051494"/>
    </source>
</evidence>
<sequence length="283" mass="31882">MHALEHYWQLMRFHRPIGTLLLLWPTLSALWLANDGMPSFKLTIIFCLGVIITRAAGCIVNDVADRNFDGHVNRTQDRPLARRIISVQSALLLAGSLCLIAFLLVCLTNVNTVLLSVVAVALLVIYPFMKRITHWPQVVLGAAFSWGIPMAYMASINECNSICWLLFGASVIWALAYDTLYAMVDREDDIKIGIKSTAVLCAPYDRLLVFVCHCLVLALYCVIGVLLALNVYFFMAVFVGLLIAFYQQWLIRDGLPQHYFKAFLHNNWFGLLLFVGILLGIRL</sequence>
<dbReference type="NCBIfam" id="TIGR01474">
    <property type="entry name" value="ubiA_proteo"/>
    <property type="match status" value="1"/>
</dbReference>
<dbReference type="UniPathway" id="UPA00232"/>
<dbReference type="InterPro" id="IPR030470">
    <property type="entry name" value="UbiA_prenylTrfase_CS"/>
</dbReference>
<dbReference type="HAMAP" id="MF_01635">
    <property type="entry name" value="UbiA"/>
    <property type="match status" value="1"/>
</dbReference>
<protein>
    <recommendedName>
        <fullName evidence="12 13">4-hydroxybenzoate octaprenyltransferase</fullName>
        <ecNumber evidence="12 13">2.5.1.39</ecNumber>
    </recommendedName>
    <alternativeName>
        <fullName evidence="12">4-HB polyprenyltransferase</fullName>
    </alternativeName>
</protein>
<evidence type="ECO:0000256" key="2">
    <source>
        <dbReference type="ARBA" id="ARBA00004141"/>
    </source>
</evidence>
<dbReference type="GO" id="GO:0005886">
    <property type="term" value="C:plasma membrane"/>
    <property type="evidence" value="ECO:0007669"/>
    <property type="project" value="UniProtKB-SubCell"/>
</dbReference>
<feature type="transmembrane region" description="Helical" evidence="12">
    <location>
        <begin position="162"/>
        <end position="184"/>
    </location>
</feature>
<dbReference type="PANTHER" id="PTHR11048">
    <property type="entry name" value="PRENYLTRANSFERASES"/>
    <property type="match status" value="1"/>
</dbReference>
<evidence type="ECO:0000256" key="4">
    <source>
        <dbReference type="ARBA" id="ARBA00022475"/>
    </source>
</evidence>
<comment type="subcellular location">
    <subcellularLocation>
        <location evidence="12">Cell inner membrane</location>
        <topology evidence="12">Multi-pass membrane protein</topology>
    </subcellularLocation>
    <subcellularLocation>
        <location evidence="2">Membrane</location>
        <topology evidence="2">Multi-pass membrane protein</topology>
    </subcellularLocation>
</comment>
<dbReference type="FunFam" id="1.20.120.1780:FF:000001">
    <property type="entry name" value="4-hydroxybenzoate octaprenyltransferase"/>
    <property type="match status" value="1"/>
</dbReference>
<dbReference type="Gene3D" id="1.10.357.140">
    <property type="entry name" value="UbiA prenyltransferase"/>
    <property type="match status" value="1"/>
</dbReference>
<dbReference type="InterPro" id="IPR039653">
    <property type="entry name" value="Prenyltransferase"/>
</dbReference>
<gene>
    <name evidence="12 14" type="primary">ubiA</name>
    <name evidence="15" type="ORF">CC99x_000930</name>
    <name evidence="14" type="ORF">CC99x_00475</name>
</gene>
<reference evidence="15" key="3">
    <citation type="submission" date="2021-06" db="EMBL/GenBank/DDBJ databases">
        <title>Genomic Description and Analysis of Intracellular Bacteria, Candidatus Berkiella cookevillensis and Candidatus Berkiella aquae.</title>
        <authorList>
            <person name="Kidane D.T."/>
            <person name="Mehari Y.T."/>
            <person name="Rice F.C."/>
            <person name="Arivett B.A."/>
            <person name="Farone A.L."/>
            <person name="Berk S.G."/>
            <person name="Farone M.B."/>
        </authorList>
    </citation>
    <scope>NUCLEOTIDE SEQUENCE</scope>
    <source>
        <strain evidence="15">CC99</strain>
    </source>
</reference>
<feature type="transmembrane region" description="Helical" evidence="12">
    <location>
        <begin position="232"/>
        <end position="251"/>
    </location>
</feature>
<keyword evidence="5 12" id="KW-0997">Cell inner membrane</keyword>
<dbReference type="FunFam" id="1.10.357.140:FF:000002">
    <property type="entry name" value="4-hydroxybenzoate octaprenyltransferase"/>
    <property type="match status" value="1"/>
</dbReference>
<feature type="transmembrane region" description="Helical" evidence="12">
    <location>
        <begin position="263"/>
        <end position="281"/>
    </location>
</feature>
<comment type="caution">
    <text evidence="14">The sequence shown here is derived from an EMBL/GenBank/DDBJ whole genome shotgun (WGS) entry which is preliminary data.</text>
</comment>
<reference evidence="15" key="2">
    <citation type="journal article" date="2016" name="Genome Announc.">
        <title>Draft Genome Sequences of Two Novel Amoeba-Resistant Intranuclear Bacteria, 'Candidatus Berkiella cookevillensis' and 'Candidatus Berkiella aquae'.</title>
        <authorList>
            <person name="Mehari Y.T."/>
            <person name="Arivett B.A."/>
            <person name="Farone A.L."/>
            <person name="Gunderson J.H."/>
            <person name="Farone M.B."/>
        </authorList>
    </citation>
    <scope>NUCLEOTIDE SEQUENCE</scope>
    <source>
        <strain evidence="15">CC99</strain>
    </source>
</reference>
<keyword evidence="8 12" id="KW-0812">Transmembrane</keyword>
<keyword evidence="10 12" id="KW-1133">Transmembrane helix</keyword>
<accession>A0A0Q9YS63</accession>
<evidence type="ECO:0000256" key="13">
    <source>
        <dbReference type="NCBIfam" id="TIGR01474"/>
    </source>
</evidence>
<evidence type="ECO:0000313" key="14">
    <source>
        <dbReference type="EMBL" id="KRG19463.1"/>
    </source>
</evidence>
<dbReference type="PROSITE" id="PS00943">
    <property type="entry name" value="UBIA"/>
    <property type="match status" value="1"/>
</dbReference>
<feature type="transmembrane region" description="Helical" evidence="12">
    <location>
        <begin position="110"/>
        <end position="129"/>
    </location>
</feature>
<comment type="cofactor">
    <cofactor evidence="1 12">
        <name>Mg(2+)</name>
        <dbReference type="ChEBI" id="CHEBI:18420"/>
    </cofactor>
</comment>
<evidence type="ECO:0000256" key="7">
    <source>
        <dbReference type="ARBA" id="ARBA00022688"/>
    </source>
</evidence>
<evidence type="ECO:0000256" key="6">
    <source>
        <dbReference type="ARBA" id="ARBA00022679"/>
    </source>
</evidence>
<dbReference type="Pfam" id="PF01040">
    <property type="entry name" value="UbiA"/>
    <property type="match status" value="1"/>
</dbReference>
<dbReference type="PANTHER" id="PTHR11048:SF28">
    <property type="entry name" value="4-HYDROXYBENZOATE POLYPRENYLTRANSFERASE, MITOCHONDRIAL"/>
    <property type="match status" value="1"/>
</dbReference>
<dbReference type="OrthoDB" id="9782418at2"/>
<dbReference type="EMBL" id="LKHV01000002">
    <property type="protein sequence ID" value="KRG19463.1"/>
    <property type="molecule type" value="Genomic_DNA"/>
</dbReference>
<evidence type="ECO:0000313" key="15">
    <source>
        <dbReference type="EMBL" id="MCS5707459.1"/>
    </source>
</evidence>
<evidence type="ECO:0000256" key="10">
    <source>
        <dbReference type="ARBA" id="ARBA00022989"/>
    </source>
</evidence>
<evidence type="ECO:0000256" key="12">
    <source>
        <dbReference type="HAMAP-Rule" id="MF_01635"/>
    </source>
</evidence>
<comment type="pathway">
    <text evidence="12">Cofactor biosynthesis; ubiquinone biosynthesis.</text>
</comment>
<dbReference type="GO" id="GO:0008412">
    <property type="term" value="F:4-hydroxybenzoate polyprenyltransferase activity"/>
    <property type="evidence" value="ECO:0007669"/>
    <property type="project" value="UniProtKB-UniRule"/>
</dbReference>
<dbReference type="EC" id="2.5.1.39" evidence="12 13"/>
<feature type="transmembrane region" description="Helical" evidence="12">
    <location>
        <begin position="84"/>
        <end position="104"/>
    </location>
</feature>
<evidence type="ECO:0000256" key="5">
    <source>
        <dbReference type="ARBA" id="ARBA00022519"/>
    </source>
</evidence>
<evidence type="ECO:0000256" key="1">
    <source>
        <dbReference type="ARBA" id="ARBA00001946"/>
    </source>
</evidence>
<name>A0A0Q9YS63_9GAMM</name>
<keyword evidence="4 12" id="KW-1003">Cell membrane</keyword>
<keyword evidence="11 12" id="KW-0472">Membrane</keyword>
<dbReference type="PATRIC" id="fig|1590042.3.peg.492"/>
<evidence type="ECO:0000256" key="3">
    <source>
        <dbReference type="ARBA" id="ARBA00005985"/>
    </source>
</evidence>
<comment type="catalytic activity">
    <reaction evidence="12">
        <text>all-trans-octaprenyl diphosphate + 4-hydroxybenzoate = 4-hydroxy-3-(all-trans-octaprenyl)benzoate + diphosphate</text>
        <dbReference type="Rhea" id="RHEA:27782"/>
        <dbReference type="ChEBI" id="CHEBI:1617"/>
        <dbReference type="ChEBI" id="CHEBI:17879"/>
        <dbReference type="ChEBI" id="CHEBI:33019"/>
        <dbReference type="ChEBI" id="CHEBI:57711"/>
        <dbReference type="EC" id="2.5.1.39"/>
    </reaction>
</comment>
<evidence type="ECO:0000256" key="8">
    <source>
        <dbReference type="ARBA" id="ARBA00022692"/>
    </source>
</evidence>
<dbReference type="InterPro" id="IPR006370">
    <property type="entry name" value="HB_polyprenyltransferase-like"/>
</dbReference>
<dbReference type="GO" id="GO:0006744">
    <property type="term" value="P:ubiquinone biosynthetic process"/>
    <property type="evidence" value="ECO:0007669"/>
    <property type="project" value="UniProtKB-UniRule"/>
</dbReference>
<dbReference type="AlphaFoldDB" id="A0A0Q9YS63"/>
<dbReference type="EMBL" id="LKHV02000001">
    <property type="protein sequence ID" value="MCS5707459.1"/>
    <property type="molecule type" value="Genomic_DNA"/>
</dbReference>
<dbReference type="RefSeq" id="WP_057623281.1">
    <property type="nucleotide sequence ID" value="NZ_LKHV02000001.1"/>
</dbReference>
<dbReference type="InterPro" id="IPR000537">
    <property type="entry name" value="UbiA_prenyltransferase"/>
</dbReference>
<comment type="function">
    <text evidence="12">Catalyzes the prenylation of para-hydroxybenzoate (PHB) with an all-trans polyprenyl group. Mediates the second step in the final reaction sequence of ubiquinone-8 (UQ-8) biosynthesis, which is the condensation of the polyisoprenoid side chain with PHB, generating the first membrane-bound Q intermediate 3-octaprenyl-4-hydroxybenzoate.</text>
</comment>
<evidence type="ECO:0000256" key="9">
    <source>
        <dbReference type="ARBA" id="ARBA00022842"/>
    </source>
</evidence>
<evidence type="ECO:0000256" key="11">
    <source>
        <dbReference type="ARBA" id="ARBA00023136"/>
    </source>
</evidence>
<dbReference type="Gene3D" id="1.20.120.1780">
    <property type="entry name" value="UbiA prenyltransferase"/>
    <property type="match status" value="1"/>
</dbReference>
<reference evidence="14" key="1">
    <citation type="submission" date="2015-09" db="EMBL/GenBank/DDBJ databases">
        <title>Draft Genome Sequences of Two Novel Amoeba-resistant Intranuclear Bacteria, Candidatus Berkiella cookevillensis and Candidatus Berkiella aquae.</title>
        <authorList>
            <person name="Mehari Y.T."/>
            <person name="Arivett B.A."/>
            <person name="Farone A.L."/>
            <person name="Gunderson J.H."/>
            <person name="Farone M.B."/>
        </authorList>
    </citation>
    <scope>NUCLEOTIDE SEQUENCE [LARGE SCALE GENOMIC DNA]</scope>
    <source>
        <strain evidence="14">CC99</strain>
    </source>
</reference>
<organism evidence="14">
    <name type="scientific">Candidatus Berkiella cookevillensis</name>
    <dbReference type="NCBI Taxonomy" id="437022"/>
    <lineage>
        <taxon>Bacteria</taxon>
        <taxon>Pseudomonadati</taxon>
        <taxon>Pseudomonadota</taxon>
        <taxon>Gammaproteobacteria</taxon>
        <taxon>Candidatus Berkiellales</taxon>
        <taxon>Candidatus Berkiellaceae</taxon>
        <taxon>Candidatus Berkiella</taxon>
    </lineage>
</organism>
<dbReference type="InterPro" id="IPR044878">
    <property type="entry name" value="UbiA_sf"/>
</dbReference>
<keyword evidence="9 12" id="KW-0460">Magnesium</keyword>
<keyword evidence="6 12" id="KW-0808">Transferase</keyword>
<keyword evidence="16" id="KW-1185">Reference proteome</keyword>
<feature type="transmembrane region" description="Helical" evidence="12">
    <location>
        <begin position="204"/>
        <end position="226"/>
    </location>
</feature>
<dbReference type="STRING" id="437022.CC99x_00475"/>
<proteinExistence type="inferred from homology"/>
<dbReference type="Proteomes" id="UP000051494">
    <property type="component" value="Unassembled WGS sequence"/>
</dbReference>